<feature type="transmembrane region" description="Helical" evidence="1">
    <location>
        <begin position="80"/>
        <end position="98"/>
    </location>
</feature>
<keyword evidence="1" id="KW-0812">Transmembrane</keyword>
<feature type="transmembrane region" description="Helical" evidence="1">
    <location>
        <begin position="14"/>
        <end position="32"/>
    </location>
</feature>
<feature type="transmembrane region" description="Helical" evidence="1">
    <location>
        <begin position="44"/>
        <end position="68"/>
    </location>
</feature>
<dbReference type="InterPro" id="IPR050469">
    <property type="entry name" value="Diguanylate_Cyclase"/>
</dbReference>
<keyword evidence="4" id="KW-1185">Reference proteome</keyword>
<dbReference type="EMBL" id="CP002048">
    <property type="protein sequence ID" value="ADI01884.1"/>
    <property type="molecule type" value="Genomic_DNA"/>
</dbReference>
<reference evidence="3 4" key="2">
    <citation type="journal article" date="2010" name="Stand. Genomic Sci.">
        <title>Complete genome sequence of Syntrophothermus lipocalidus type strain (TGB-C1).</title>
        <authorList>
            <person name="Djao O.D."/>
            <person name="Zhang X."/>
            <person name="Lucas S."/>
            <person name="Lapidus A."/>
            <person name="Del Rio T.G."/>
            <person name="Nolan M."/>
            <person name="Tice H."/>
            <person name="Cheng J.F."/>
            <person name="Han C."/>
            <person name="Tapia R."/>
            <person name="Goodwin L."/>
            <person name="Pitluck S."/>
            <person name="Liolios K."/>
            <person name="Ivanova N."/>
            <person name="Mavromatis K."/>
            <person name="Mikhailova N."/>
            <person name="Ovchinnikova G."/>
            <person name="Pati A."/>
            <person name="Brambilla E."/>
            <person name="Chen A."/>
            <person name="Palaniappan K."/>
            <person name="Land M."/>
            <person name="Hauser L."/>
            <person name="Chang Y.J."/>
            <person name="Jeffries C.D."/>
            <person name="Rohde M."/>
            <person name="Sikorski J."/>
            <person name="Spring S."/>
            <person name="Goker M."/>
            <person name="Detter J.C."/>
            <person name="Woyke T."/>
            <person name="Bristow J."/>
            <person name="Eisen J.A."/>
            <person name="Markowitz V."/>
            <person name="Hugenholtz P."/>
            <person name="Kyrpides N.C."/>
            <person name="Klenk H.P."/>
        </authorList>
    </citation>
    <scope>NUCLEOTIDE SEQUENCE [LARGE SCALE GENOMIC DNA]</scope>
    <source>
        <strain evidence="4">DSM 12680 / TGB-C1</strain>
    </source>
</reference>
<dbReference type="Gene3D" id="3.30.70.270">
    <property type="match status" value="1"/>
</dbReference>
<dbReference type="KEGG" id="slp:Slip_1107"/>
<dbReference type="InterPro" id="IPR029787">
    <property type="entry name" value="Nucleotide_cyclase"/>
</dbReference>
<dbReference type="PROSITE" id="PS50887">
    <property type="entry name" value="GGDEF"/>
    <property type="match status" value="1"/>
</dbReference>
<accession>D7CME9</accession>
<dbReference type="Pfam" id="PF00990">
    <property type="entry name" value="GGDEF"/>
    <property type="match status" value="1"/>
</dbReference>
<dbReference type="InterPro" id="IPR043128">
    <property type="entry name" value="Rev_trsase/Diguanyl_cyclase"/>
</dbReference>
<dbReference type="SUPFAM" id="SSF55073">
    <property type="entry name" value="Nucleotide cyclase"/>
    <property type="match status" value="1"/>
</dbReference>
<dbReference type="Proteomes" id="UP000000378">
    <property type="component" value="Chromosome"/>
</dbReference>
<dbReference type="SMART" id="SM00267">
    <property type="entry name" value="GGDEF"/>
    <property type="match status" value="1"/>
</dbReference>
<dbReference type="CDD" id="cd01949">
    <property type="entry name" value="GGDEF"/>
    <property type="match status" value="1"/>
</dbReference>
<evidence type="ECO:0000313" key="4">
    <source>
        <dbReference type="Proteomes" id="UP000000378"/>
    </source>
</evidence>
<name>D7CME9_SYNLT</name>
<gene>
    <name evidence="3" type="ordered locus">Slip_1107</name>
</gene>
<keyword evidence="1" id="KW-0472">Membrane</keyword>
<dbReference type="PANTHER" id="PTHR45138:SF9">
    <property type="entry name" value="DIGUANYLATE CYCLASE DGCM-RELATED"/>
    <property type="match status" value="1"/>
</dbReference>
<dbReference type="InterPro" id="IPR000160">
    <property type="entry name" value="GGDEF_dom"/>
</dbReference>
<dbReference type="STRING" id="643648.Slip_1107"/>
<dbReference type="eggNOG" id="COG2199">
    <property type="taxonomic scope" value="Bacteria"/>
</dbReference>
<sequence length="274" mass="30944">MMTGLIHNSSLFEIFTRTSLCLLYLFLIILFFRNRHKMSARGKGWSVLTIGLFTDWIGEVLDLVSVVSGSKNAFINTAKYVFFDAGAFLIVLGGIFWVRKLARTIDKLAFENVVDPLTRAYNRRFLAQHFEQLLPNRPGSNPSGQNSAIAIIDVDNFKSVNDRYGHVYGDSVLKKLVLALKANLRRDDYVIRYGGDEFVLICYNVGPDERQIILDRVNKALSSVALPRGERLTASVGLAFSPQDGTRFEDLVATADERMYSLKNYDRKNTAQQV</sequence>
<dbReference type="HOGENOM" id="CLU_088211_0_0_9"/>
<keyword evidence="1" id="KW-1133">Transmembrane helix</keyword>
<dbReference type="AlphaFoldDB" id="D7CME9"/>
<dbReference type="GO" id="GO:0052621">
    <property type="term" value="F:diguanylate cyclase activity"/>
    <property type="evidence" value="ECO:0007669"/>
    <property type="project" value="TreeGrafter"/>
</dbReference>
<feature type="domain" description="GGDEF" evidence="2">
    <location>
        <begin position="145"/>
        <end position="274"/>
    </location>
</feature>
<dbReference type="RefSeq" id="WP_013175286.1">
    <property type="nucleotide sequence ID" value="NC_014220.1"/>
</dbReference>
<dbReference type="PANTHER" id="PTHR45138">
    <property type="entry name" value="REGULATORY COMPONENTS OF SENSORY TRANSDUCTION SYSTEM"/>
    <property type="match status" value="1"/>
</dbReference>
<dbReference type="OrthoDB" id="9783388at2"/>
<reference evidence="4" key="1">
    <citation type="journal article" date="2010" name="Stand. Genomic Sci.">
        <title>Complete genome sequence of Syntrophothermus lipocalidus type strain (TGB-C1T).</title>
        <authorList>
            <consortium name="US DOE Joint Genome Institute (JGI-PGF)"/>
            <person name="Djao O."/>
            <person name="Zhang X."/>
            <person name="Lucas S."/>
            <person name="Lapidus A."/>
            <person name="Glavina Del Rio T."/>
            <person name="Nolan M."/>
            <person name="Tice H."/>
            <person name="Cheng J."/>
            <person name="Han C."/>
            <person name="Tapia R."/>
            <person name="Goodwin L."/>
            <person name="Pitluck S."/>
            <person name="Liolios K."/>
            <person name="Ivanova N."/>
            <person name="Mavromatis K."/>
            <person name="Mikhailova N."/>
            <person name="Ovchinnikova G."/>
            <person name="Pati A."/>
            <person name="Brambilla E."/>
            <person name="Chen A."/>
            <person name="Palaniappan K."/>
            <person name="Land M."/>
            <person name="Hauser L."/>
            <person name="Chang Y."/>
            <person name="Jeffries C."/>
            <person name="Rohde M."/>
            <person name="Sikorski J."/>
            <person name="Spring S."/>
            <person name="Goker M."/>
            <person name="Detter J."/>
            <person name="Woyke T."/>
            <person name="Bristow J."/>
            <person name="Eisen J."/>
            <person name="Markowitz V."/>
            <person name="Hugenholtz P."/>
            <person name="Kyrpides N."/>
            <person name="Klenk H."/>
        </authorList>
    </citation>
    <scope>NUCLEOTIDE SEQUENCE [LARGE SCALE GENOMIC DNA]</scope>
    <source>
        <strain evidence="4">DSM 12680 / TGB-C1</strain>
    </source>
</reference>
<protein>
    <submittedName>
        <fullName evidence="3">Diguanylate cyclase</fullName>
    </submittedName>
</protein>
<proteinExistence type="predicted"/>
<evidence type="ECO:0000256" key="1">
    <source>
        <dbReference type="SAM" id="Phobius"/>
    </source>
</evidence>
<organism evidence="3 4">
    <name type="scientific">Syntrophothermus lipocalidus (strain DSM 12680 / TGB-C1)</name>
    <dbReference type="NCBI Taxonomy" id="643648"/>
    <lineage>
        <taxon>Bacteria</taxon>
        <taxon>Bacillati</taxon>
        <taxon>Bacillota</taxon>
        <taxon>Clostridia</taxon>
        <taxon>Eubacteriales</taxon>
        <taxon>Syntrophomonadaceae</taxon>
        <taxon>Syntrophothermus</taxon>
    </lineage>
</organism>
<dbReference type="NCBIfam" id="TIGR00254">
    <property type="entry name" value="GGDEF"/>
    <property type="match status" value="1"/>
</dbReference>
<evidence type="ECO:0000313" key="3">
    <source>
        <dbReference type="EMBL" id="ADI01884.1"/>
    </source>
</evidence>
<evidence type="ECO:0000259" key="2">
    <source>
        <dbReference type="PROSITE" id="PS50887"/>
    </source>
</evidence>